<dbReference type="SMART" id="SM00388">
    <property type="entry name" value="HisKA"/>
    <property type="match status" value="1"/>
</dbReference>
<organism evidence="5 6">
    <name type="scientific">Alginatibacterium sediminis</name>
    <dbReference type="NCBI Taxonomy" id="2164068"/>
    <lineage>
        <taxon>Bacteria</taxon>
        <taxon>Pseudomonadati</taxon>
        <taxon>Pseudomonadota</taxon>
        <taxon>Gammaproteobacteria</taxon>
        <taxon>Alteromonadales</taxon>
        <taxon>Alteromonadaceae</taxon>
        <taxon>Alginatibacterium</taxon>
    </lineage>
</organism>
<dbReference type="Gene3D" id="3.30.565.10">
    <property type="entry name" value="Histidine kinase-like ATPase, C-terminal domain"/>
    <property type="match status" value="1"/>
</dbReference>
<dbReference type="PRINTS" id="PR00344">
    <property type="entry name" value="BCTRLSENSOR"/>
</dbReference>
<dbReference type="OrthoDB" id="9776727at2"/>
<evidence type="ECO:0000313" key="5">
    <source>
        <dbReference type="EMBL" id="RKF19653.1"/>
    </source>
</evidence>
<reference evidence="5 6" key="1">
    <citation type="submission" date="2018-09" db="EMBL/GenBank/DDBJ databases">
        <authorList>
            <person name="Wang Z."/>
        </authorList>
    </citation>
    <scope>NUCLEOTIDE SEQUENCE [LARGE SCALE GENOMIC DNA]</scope>
    <source>
        <strain evidence="5 6">ALS 81</strain>
    </source>
</reference>
<dbReference type="InterPro" id="IPR036097">
    <property type="entry name" value="HisK_dim/P_sf"/>
</dbReference>
<dbReference type="EC" id="2.7.13.3" evidence="2"/>
<name>A0A420EG61_9ALTE</name>
<sequence length="348" mass="37575">MNLPADIACSKSANIPNHDLTQVFEVMPSALIILDAKGFIARINSAACVLLGKDLVGKRWLDVVPQIFAPRADDGHELSLKDGQRVQLNISPLSAPLGQLLVFTDLTQTRALQTRVARMQRLSSLGKMVASLAHQIRTPLSAAMLYAANLGNPNLGHDSQLNFQSKLVNRLNELEGQVSDMLLFAKGGDTSTATIENGNQLLEQLSISCETILAKKTQSLTLRYSDTALQIICNQSTLLSALSNLVENACHASEEHQQLVLSLEQEGHFASFSVEDFAGGISEIEKVRRCEPFYTTKANGTGLGLAVVNAVSKAHNGKLEFINTDRGCLAKVSIPLHDVQSHAKAVGE</sequence>
<comment type="caution">
    <text evidence="5">The sequence shown here is derived from an EMBL/GenBank/DDBJ whole genome shotgun (WGS) entry which is preliminary data.</text>
</comment>
<dbReference type="SMART" id="SM00091">
    <property type="entry name" value="PAS"/>
    <property type="match status" value="1"/>
</dbReference>
<proteinExistence type="predicted"/>
<accession>A0A420EG61</accession>
<dbReference type="InterPro" id="IPR000014">
    <property type="entry name" value="PAS"/>
</dbReference>
<evidence type="ECO:0000256" key="2">
    <source>
        <dbReference type="ARBA" id="ARBA00012438"/>
    </source>
</evidence>
<dbReference type="InterPro" id="IPR004358">
    <property type="entry name" value="Sig_transdc_His_kin-like_C"/>
</dbReference>
<comment type="catalytic activity">
    <reaction evidence="1">
        <text>ATP + protein L-histidine = ADP + protein N-phospho-L-histidine.</text>
        <dbReference type="EC" id="2.7.13.3"/>
    </reaction>
</comment>
<dbReference type="InterPro" id="IPR036890">
    <property type="entry name" value="HATPase_C_sf"/>
</dbReference>
<dbReference type="InterPro" id="IPR003594">
    <property type="entry name" value="HATPase_dom"/>
</dbReference>
<dbReference type="InterPro" id="IPR003661">
    <property type="entry name" value="HisK_dim/P_dom"/>
</dbReference>
<dbReference type="PANTHER" id="PTHR43065:SF29">
    <property type="entry name" value="SENSOR PROTEIN KINASE FLES"/>
    <property type="match status" value="1"/>
</dbReference>
<dbReference type="SUPFAM" id="SSF55785">
    <property type="entry name" value="PYP-like sensor domain (PAS domain)"/>
    <property type="match status" value="1"/>
</dbReference>
<dbReference type="RefSeq" id="WP_120353658.1">
    <property type="nucleotide sequence ID" value="NZ_RAQO01000004.1"/>
</dbReference>
<dbReference type="SMART" id="SM00387">
    <property type="entry name" value="HATPase_c"/>
    <property type="match status" value="1"/>
</dbReference>
<dbReference type="InterPro" id="IPR005467">
    <property type="entry name" value="His_kinase_dom"/>
</dbReference>
<gene>
    <name evidence="5" type="ORF">DBZ36_04080</name>
</gene>
<dbReference type="Proteomes" id="UP000286482">
    <property type="component" value="Unassembled WGS sequence"/>
</dbReference>
<dbReference type="PROSITE" id="PS50109">
    <property type="entry name" value="HIS_KIN"/>
    <property type="match status" value="1"/>
</dbReference>
<dbReference type="InterPro" id="IPR035965">
    <property type="entry name" value="PAS-like_dom_sf"/>
</dbReference>
<dbReference type="AlphaFoldDB" id="A0A420EG61"/>
<dbReference type="SUPFAM" id="SSF47384">
    <property type="entry name" value="Homodimeric domain of signal transducing histidine kinase"/>
    <property type="match status" value="1"/>
</dbReference>
<dbReference type="Pfam" id="PF00512">
    <property type="entry name" value="HisKA"/>
    <property type="match status" value="1"/>
</dbReference>
<dbReference type="CDD" id="cd00130">
    <property type="entry name" value="PAS"/>
    <property type="match status" value="1"/>
</dbReference>
<evidence type="ECO:0000256" key="3">
    <source>
        <dbReference type="ARBA" id="ARBA00022553"/>
    </source>
</evidence>
<protein>
    <recommendedName>
        <fullName evidence="2">histidine kinase</fullName>
        <ecNumber evidence="2">2.7.13.3</ecNumber>
    </recommendedName>
</protein>
<dbReference type="SUPFAM" id="SSF55874">
    <property type="entry name" value="ATPase domain of HSP90 chaperone/DNA topoisomerase II/histidine kinase"/>
    <property type="match status" value="1"/>
</dbReference>
<dbReference type="Gene3D" id="3.30.450.20">
    <property type="entry name" value="PAS domain"/>
    <property type="match status" value="1"/>
</dbReference>
<dbReference type="EMBL" id="RAQO01000004">
    <property type="protein sequence ID" value="RKF19653.1"/>
    <property type="molecule type" value="Genomic_DNA"/>
</dbReference>
<feature type="domain" description="Histidine kinase" evidence="4">
    <location>
        <begin position="131"/>
        <end position="338"/>
    </location>
</feature>
<evidence type="ECO:0000313" key="6">
    <source>
        <dbReference type="Proteomes" id="UP000286482"/>
    </source>
</evidence>
<dbReference type="GO" id="GO:0000155">
    <property type="term" value="F:phosphorelay sensor kinase activity"/>
    <property type="evidence" value="ECO:0007669"/>
    <property type="project" value="InterPro"/>
</dbReference>
<dbReference type="CDD" id="cd00082">
    <property type="entry name" value="HisKA"/>
    <property type="match status" value="1"/>
</dbReference>
<keyword evidence="6" id="KW-1185">Reference proteome</keyword>
<dbReference type="PANTHER" id="PTHR43065">
    <property type="entry name" value="SENSOR HISTIDINE KINASE"/>
    <property type="match status" value="1"/>
</dbReference>
<dbReference type="Gene3D" id="1.10.287.130">
    <property type="match status" value="1"/>
</dbReference>
<dbReference type="Pfam" id="PF13188">
    <property type="entry name" value="PAS_8"/>
    <property type="match status" value="1"/>
</dbReference>
<keyword evidence="3" id="KW-0597">Phosphoprotein</keyword>
<evidence type="ECO:0000259" key="4">
    <source>
        <dbReference type="PROSITE" id="PS50109"/>
    </source>
</evidence>
<evidence type="ECO:0000256" key="1">
    <source>
        <dbReference type="ARBA" id="ARBA00000085"/>
    </source>
</evidence>
<dbReference type="Pfam" id="PF02518">
    <property type="entry name" value="HATPase_c"/>
    <property type="match status" value="1"/>
</dbReference>